<protein>
    <submittedName>
        <fullName evidence="2">Uncharacterized protein</fullName>
    </submittedName>
</protein>
<keyword evidence="1" id="KW-0812">Transmembrane</keyword>
<dbReference type="RefSeq" id="WP_144546887.1">
    <property type="nucleotide sequence ID" value="NZ_CBCSDC010000067.1"/>
</dbReference>
<accession>A0A562J478</accession>
<evidence type="ECO:0000313" key="3">
    <source>
        <dbReference type="Proteomes" id="UP000318667"/>
    </source>
</evidence>
<dbReference type="EMBL" id="VLKI01000039">
    <property type="protein sequence ID" value="TWH77684.1"/>
    <property type="molecule type" value="Genomic_DNA"/>
</dbReference>
<name>A0A562J478_9BACI</name>
<feature type="transmembrane region" description="Helical" evidence="1">
    <location>
        <begin position="42"/>
        <end position="64"/>
    </location>
</feature>
<dbReference type="GeneID" id="65406646"/>
<keyword evidence="1" id="KW-1133">Transmembrane helix</keyword>
<dbReference type="Proteomes" id="UP000318667">
    <property type="component" value="Unassembled WGS sequence"/>
</dbReference>
<keyword evidence="1" id="KW-0472">Membrane</keyword>
<organism evidence="2 3">
    <name type="scientific">Cytobacillus oceanisediminis</name>
    <dbReference type="NCBI Taxonomy" id="665099"/>
    <lineage>
        <taxon>Bacteria</taxon>
        <taxon>Bacillati</taxon>
        <taxon>Bacillota</taxon>
        <taxon>Bacilli</taxon>
        <taxon>Bacillales</taxon>
        <taxon>Bacillaceae</taxon>
        <taxon>Cytobacillus</taxon>
    </lineage>
</organism>
<dbReference type="AlphaFoldDB" id="A0A562J478"/>
<evidence type="ECO:0000313" key="2">
    <source>
        <dbReference type="EMBL" id="TWH77684.1"/>
    </source>
</evidence>
<reference evidence="2 3" key="1">
    <citation type="journal article" date="2015" name="Stand. Genomic Sci.">
        <title>Genomic Encyclopedia of Bacterial and Archaeal Type Strains, Phase III: the genomes of soil and plant-associated and newly described type strains.</title>
        <authorList>
            <person name="Whitman W.B."/>
            <person name="Woyke T."/>
            <person name="Klenk H.P."/>
            <person name="Zhou Y."/>
            <person name="Lilburn T.G."/>
            <person name="Beck B.J."/>
            <person name="De Vos P."/>
            <person name="Vandamme P."/>
            <person name="Eisen J.A."/>
            <person name="Garrity G."/>
            <person name="Hugenholtz P."/>
            <person name="Kyrpides N.C."/>
        </authorList>
    </citation>
    <scope>NUCLEOTIDE SEQUENCE [LARGE SCALE GENOMIC DNA]</scope>
    <source>
        <strain evidence="2 3">CGMCC 1.10115</strain>
    </source>
</reference>
<keyword evidence="3" id="KW-1185">Reference proteome</keyword>
<evidence type="ECO:0000256" key="1">
    <source>
        <dbReference type="SAM" id="Phobius"/>
    </source>
</evidence>
<sequence>MNIVKSFVDIEQSNQMIPYNPCTATKIIEHRKFSKRKKLKNFLRLLMVTSKAIVMGIFAYFIIIKMDVSKYSSLVLNTRPVVSSSKSPD</sequence>
<gene>
    <name evidence="2" type="ORF">IQ19_05599</name>
</gene>
<comment type="caution">
    <text evidence="2">The sequence shown here is derived from an EMBL/GenBank/DDBJ whole genome shotgun (WGS) entry which is preliminary data.</text>
</comment>
<proteinExistence type="predicted"/>